<reference evidence="2 3" key="1">
    <citation type="submission" date="2019-03" db="EMBL/GenBank/DDBJ databases">
        <title>The genome sequence of Candidatus Serratia symbiotica strain IS.</title>
        <authorList>
            <person name="Nikoh N."/>
            <person name="Koga R."/>
            <person name="Oshima K."/>
            <person name="Hattori M."/>
            <person name="Fukatsu T."/>
        </authorList>
    </citation>
    <scope>NUCLEOTIDE SEQUENCE [LARGE SCALE GENOMIC DNA]</scope>
    <source>
        <strain evidence="2 3">IS</strain>
    </source>
</reference>
<dbReference type="EMBL" id="AP019531">
    <property type="protein sequence ID" value="BBI91567.1"/>
    <property type="molecule type" value="Genomic_DNA"/>
</dbReference>
<dbReference type="InterPro" id="IPR050263">
    <property type="entry name" value="Bact_Fimbrial_Adh_Pro"/>
</dbReference>
<evidence type="ECO:0000259" key="1">
    <source>
        <dbReference type="Pfam" id="PF00419"/>
    </source>
</evidence>
<dbReference type="AlphaFoldDB" id="A0A455VEK4"/>
<dbReference type="InterPro" id="IPR000259">
    <property type="entry name" value="Adhesion_dom_fimbrial"/>
</dbReference>
<evidence type="ECO:0000313" key="3">
    <source>
        <dbReference type="Proteomes" id="UP000324392"/>
    </source>
</evidence>
<name>A0A455VEK4_9GAMM</name>
<dbReference type="PANTHER" id="PTHR33420:SF9">
    <property type="entry name" value="MINOR FIMBRIAL SUBUNIT"/>
    <property type="match status" value="1"/>
</dbReference>
<sequence>MRYFAYRLMQTLILMAWQLQARQNTYVKLEKMHGELVEGPCVVNINSVDQRVVFGVMSAHDFYSRLRGHVKKFDILLEHCDLSFGNTVEITFDGEEDPQQPGLLAISGSAQGVAIGLETQQGEALSLNRDVARFNLLPGDTRLSLQAYLQADKGSIEQRSIKEGTFSAITTFTLNYN</sequence>
<dbReference type="PANTHER" id="PTHR33420">
    <property type="entry name" value="FIMBRIAL SUBUNIT ELFA-RELATED"/>
    <property type="match status" value="1"/>
</dbReference>
<dbReference type="RefSeq" id="WP_006709788.1">
    <property type="nucleotide sequence ID" value="NZ_AP019531.1"/>
</dbReference>
<dbReference type="InterPro" id="IPR008966">
    <property type="entry name" value="Adhesion_dom_sf"/>
</dbReference>
<gene>
    <name evidence="2" type="primary">mrfG</name>
    <name evidence="2" type="ORF">SSYIS1_08240</name>
</gene>
<dbReference type="InterPro" id="IPR036937">
    <property type="entry name" value="Adhesion_dom_fimbrial_sf"/>
</dbReference>
<dbReference type="SUPFAM" id="SSF49401">
    <property type="entry name" value="Bacterial adhesins"/>
    <property type="match status" value="1"/>
</dbReference>
<dbReference type="Pfam" id="PF00419">
    <property type="entry name" value="Fimbrial"/>
    <property type="match status" value="1"/>
</dbReference>
<dbReference type="Proteomes" id="UP000324392">
    <property type="component" value="Chromosome"/>
</dbReference>
<proteinExistence type="predicted"/>
<protein>
    <submittedName>
        <fullName evidence="2">Fimbrial-like adhesin protein</fullName>
    </submittedName>
</protein>
<evidence type="ECO:0000313" key="2">
    <source>
        <dbReference type="EMBL" id="BBI91567.1"/>
    </source>
</evidence>
<dbReference type="GO" id="GO:0043709">
    <property type="term" value="P:cell adhesion involved in single-species biofilm formation"/>
    <property type="evidence" value="ECO:0007669"/>
    <property type="project" value="TreeGrafter"/>
</dbReference>
<dbReference type="GO" id="GO:0009289">
    <property type="term" value="C:pilus"/>
    <property type="evidence" value="ECO:0007669"/>
    <property type="project" value="InterPro"/>
</dbReference>
<organism evidence="2 3">
    <name type="scientific">Serratia symbiotica</name>
    <dbReference type="NCBI Taxonomy" id="138074"/>
    <lineage>
        <taxon>Bacteria</taxon>
        <taxon>Pseudomonadati</taxon>
        <taxon>Pseudomonadota</taxon>
        <taxon>Gammaproteobacteria</taxon>
        <taxon>Enterobacterales</taxon>
        <taxon>Yersiniaceae</taxon>
        <taxon>Serratia</taxon>
    </lineage>
</organism>
<feature type="domain" description="Fimbrial-type adhesion" evidence="1">
    <location>
        <begin position="32"/>
        <end position="176"/>
    </location>
</feature>
<dbReference type="Gene3D" id="2.60.40.1090">
    <property type="entry name" value="Fimbrial-type adhesion domain"/>
    <property type="match status" value="1"/>
</dbReference>
<accession>A0A455VEK4</accession>